<proteinExistence type="predicted"/>
<dbReference type="STRING" id="408015.SXIM_31400"/>
<dbReference type="Proteomes" id="UP000034034">
    <property type="component" value="Chromosome"/>
</dbReference>
<dbReference type="SUPFAM" id="SSF48371">
    <property type="entry name" value="ARM repeat"/>
    <property type="match status" value="1"/>
</dbReference>
<keyword evidence="2" id="KW-1185">Reference proteome</keyword>
<sequence length="423" mass="44384">MLERLDETGWGRLTHAYGYAGDVPGQLRSLSSAEPEERQAALSALYGNIFHQGTRYEASAPAVPFLLALATDPGTPERDGVLWLLAALAIGYDDPFVPEGFPVAELRRAARGGAELAATAHAFELADRPREAGDEGWEDDGPARYFYEASLSEADQNRLGAHVALAAYDAVRAGLPAVRELTAEHEPPQIRRAAAYLLAWFPEDAAQSVPVLIAAAAGKDGPTAAIALTGLGLLGAPYDAAVAGALESAVSGDAPEVVRWGAATALARLRGPAAGERAIGELRAWLARDGGGYGDRHPDIPFLDGNVRGYAAQSLRALGDPATDAATFDGLLGQLPRLSGPPILPVLDAALALAFPDGAIRPGTPAGELTDRQRRLAGLLADNPGCWRTENRQFGNVGHLIACYGLPGRQDRLAGYLAREEAA</sequence>
<dbReference type="HOGENOM" id="CLU_052695_0_0_11"/>
<dbReference type="PATRIC" id="fig|408015.6.peg.3180"/>
<evidence type="ECO:0000313" key="2">
    <source>
        <dbReference type="Proteomes" id="UP000034034"/>
    </source>
</evidence>
<dbReference type="InterPro" id="IPR016024">
    <property type="entry name" value="ARM-type_fold"/>
</dbReference>
<dbReference type="SMART" id="SM00567">
    <property type="entry name" value="EZ_HEAT"/>
    <property type="match status" value="3"/>
</dbReference>
<organism evidence="1 2">
    <name type="scientific">Streptomyces xiamenensis</name>
    <dbReference type="NCBI Taxonomy" id="408015"/>
    <lineage>
        <taxon>Bacteria</taxon>
        <taxon>Bacillati</taxon>
        <taxon>Actinomycetota</taxon>
        <taxon>Actinomycetes</taxon>
        <taxon>Kitasatosporales</taxon>
        <taxon>Streptomycetaceae</taxon>
        <taxon>Streptomyces</taxon>
    </lineage>
</organism>
<evidence type="ECO:0000313" key="1">
    <source>
        <dbReference type="EMBL" id="AKG44524.1"/>
    </source>
</evidence>
<protein>
    <submittedName>
        <fullName evidence="1">Pbs lyase heat domain protein repeat-containing protein</fullName>
    </submittedName>
</protein>
<dbReference type="InterPro" id="IPR004155">
    <property type="entry name" value="PBS_lyase_HEAT"/>
</dbReference>
<keyword evidence="1" id="KW-0456">Lyase</keyword>
<dbReference type="GO" id="GO:0016829">
    <property type="term" value="F:lyase activity"/>
    <property type="evidence" value="ECO:0007669"/>
    <property type="project" value="UniProtKB-KW"/>
</dbReference>
<gene>
    <name evidence="1" type="ORF">SXIM_31400</name>
</gene>
<dbReference type="EMBL" id="CP009922">
    <property type="protein sequence ID" value="AKG44524.1"/>
    <property type="molecule type" value="Genomic_DNA"/>
</dbReference>
<dbReference type="Gene3D" id="1.25.10.10">
    <property type="entry name" value="Leucine-rich Repeat Variant"/>
    <property type="match status" value="1"/>
</dbReference>
<dbReference type="AlphaFoldDB" id="A0A0F7FVP2"/>
<reference evidence="1" key="1">
    <citation type="submission" date="2019-08" db="EMBL/GenBank/DDBJ databases">
        <title>Complete genome sequence of a mangrove-derived Streptomyces xiamenensis.</title>
        <authorList>
            <person name="Xu J."/>
        </authorList>
    </citation>
    <scope>NUCLEOTIDE SEQUENCE</scope>
    <source>
        <strain evidence="1">318</strain>
    </source>
</reference>
<dbReference type="RefSeq" id="WP_052385124.1">
    <property type="nucleotide sequence ID" value="NZ_CP009922.3"/>
</dbReference>
<dbReference type="KEGG" id="sxi:SXIM_31400"/>
<dbReference type="InterPro" id="IPR011989">
    <property type="entry name" value="ARM-like"/>
</dbReference>
<name>A0A0F7FVP2_9ACTN</name>
<accession>A0A0F7FVP2</accession>